<evidence type="ECO:0000256" key="1">
    <source>
        <dbReference type="ARBA" id="ARBA00022786"/>
    </source>
</evidence>
<dbReference type="Proteomes" id="UP001162156">
    <property type="component" value="Unassembled WGS sequence"/>
</dbReference>
<evidence type="ECO:0000313" key="3">
    <source>
        <dbReference type="EMBL" id="KAJ8968931.1"/>
    </source>
</evidence>
<keyword evidence="1" id="KW-0833">Ubl conjugation pathway</keyword>
<accession>A0AAV8ZQF0</accession>
<feature type="domain" description="F-box protein Hrt3/FBXO9 C-terminal" evidence="2">
    <location>
        <begin position="22"/>
        <end position="72"/>
    </location>
</feature>
<proteinExistence type="predicted"/>
<dbReference type="GO" id="GO:0005737">
    <property type="term" value="C:cytoplasm"/>
    <property type="evidence" value="ECO:0007669"/>
    <property type="project" value="TreeGrafter"/>
</dbReference>
<dbReference type="PANTHER" id="PTHR12874">
    <property type="entry name" value="F-BOX ONLY PROTEIN 48-RELATED"/>
    <property type="match status" value="1"/>
</dbReference>
<dbReference type="Pfam" id="PF19270">
    <property type="entry name" value="FBO_C"/>
    <property type="match status" value="1"/>
</dbReference>
<reference evidence="3" key="1">
    <citation type="journal article" date="2023" name="Insect Mol. Biol.">
        <title>Genome sequencing provides insights into the evolution of gene families encoding plant cell wall-degrading enzymes in longhorned beetles.</title>
        <authorList>
            <person name="Shin N.R."/>
            <person name="Okamura Y."/>
            <person name="Kirsch R."/>
            <person name="Pauchet Y."/>
        </authorList>
    </citation>
    <scope>NUCLEOTIDE SEQUENCE</scope>
    <source>
        <strain evidence="3">RBIC_L_NR</strain>
    </source>
</reference>
<dbReference type="EMBL" id="JANEYF010000625">
    <property type="protein sequence ID" value="KAJ8968931.1"/>
    <property type="molecule type" value="Genomic_DNA"/>
</dbReference>
<dbReference type="AlphaFoldDB" id="A0AAV8ZQF0"/>
<dbReference type="GO" id="GO:0019005">
    <property type="term" value="C:SCF ubiquitin ligase complex"/>
    <property type="evidence" value="ECO:0007669"/>
    <property type="project" value="TreeGrafter"/>
</dbReference>
<dbReference type="GO" id="GO:0031146">
    <property type="term" value="P:SCF-dependent proteasomal ubiquitin-dependent protein catabolic process"/>
    <property type="evidence" value="ECO:0007669"/>
    <property type="project" value="TreeGrafter"/>
</dbReference>
<comment type="caution">
    <text evidence="3">The sequence shown here is derived from an EMBL/GenBank/DDBJ whole genome shotgun (WGS) entry which is preliminary data.</text>
</comment>
<protein>
    <recommendedName>
        <fullName evidence="2">F-box protein Hrt3/FBXO9 C-terminal domain-containing protein</fullName>
    </recommendedName>
</protein>
<name>A0AAV8ZQF0_9CUCU</name>
<evidence type="ECO:0000259" key="2">
    <source>
        <dbReference type="Pfam" id="PF19270"/>
    </source>
</evidence>
<gene>
    <name evidence="3" type="ORF">NQ314_002023</name>
</gene>
<organism evidence="3 4">
    <name type="scientific">Rhamnusium bicolor</name>
    <dbReference type="NCBI Taxonomy" id="1586634"/>
    <lineage>
        <taxon>Eukaryota</taxon>
        <taxon>Metazoa</taxon>
        <taxon>Ecdysozoa</taxon>
        <taxon>Arthropoda</taxon>
        <taxon>Hexapoda</taxon>
        <taxon>Insecta</taxon>
        <taxon>Pterygota</taxon>
        <taxon>Neoptera</taxon>
        <taxon>Endopterygota</taxon>
        <taxon>Coleoptera</taxon>
        <taxon>Polyphaga</taxon>
        <taxon>Cucujiformia</taxon>
        <taxon>Chrysomeloidea</taxon>
        <taxon>Cerambycidae</taxon>
        <taxon>Lepturinae</taxon>
        <taxon>Rhagiini</taxon>
        <taxon>Rhamnusium</taxon>
    </lineage>
</organism>
<sequence length="72" mass="8842">MELVLGYLVWGLNCGPSPDIYGSWREMYIERPRIHFNGCYISKTTYIRHGENSFQDQFYRPWHLIAYYRYLR</sequence>
<dbReference type="PANTHER" id="PTHR12874:SF29">
    <property type="entry name" value="F-BOX ONLY PROTEIN 9"/>
    <property type="match status" value="1"/>
</dbReference>
<keyword evidence="4" id="KW-1185">Reference proteome</keyword>
<dbReference type="InterPro" id="IPR045464">
    <property type="entry name" value="Hrt3/FBXO9_C"/>
</dbReference>
<evidence type="ECO:0000313" key="4">
    <source>
        <dbReference type="Proteomes" id="UP001162156"/>
    </source>
</evidence>